<keyword evidence="5 10" id="KW-0808">Transferase</keyword>
<dbReference type="Proteomes" id="UP001368618">
    <property type="component" value="Chromosome"/>
</dbReference>
<comment type="subunit">
    <text evidence="10">Forms a ring-shaped head-to-tail homodimer around DNA.</text>
</comment>
<evidence type="ECO:0000256" key="1">
    <source>
        <dbReference type="ARBA" id="ARBA00004496"/>
    </source>
</evidence>
<gene>
    <name evidence="15" type="primary">dnaN</name>
    <name evidence="15" type="ORF">RQL39_01630</name>
</gene>
<evidence type="ECO:0000256" key="4">
    <source>
        <dbReference type="ARBA" id="ARBA00022490"/>
    </source>
</evidence>
<dbReference type="CDD" id="cd00140">
    <property type="entry name" value="beta_clamp"/>
    <property type="match status" value="1"/>
</dbReference>
<feature type="domain" description="DNA polymerase III beta sliding clamp N-terminal" evidence="12">
    <location>
        <begin position="10"/>
        <end position="130"/>
    </location>
</feature>
<organism evidence="15 16">
    <name type="scientific">Candidatus Legionella polyplacis</name>
    <dbReference type="NCBI Taxonomy" id="2005262"/>
    <lineage>
        <taxon>Bacteria</taxon>
        <taxon>Pseudomonadati</taxon>
        <taxon>Pseudomonadota</taxon>
        <taxon>Gammaproteobacteria</taxon>
        <taxon>Legionellales</taxon>
        <taxon>Legionellaceae</taxon>
        <taxon>Legionella</taxon>
    </lineage>
</organism>
<keyword evidence="9" id="KW-0238">DNA-binding</keyword>
<keyword evidence="8 10" id="KW-0239">DNA-directed DNA polymerase</keyword>
<protein>
    <recommendedName>
        <fullName evidence="3 10">Beta sliding clamp</fullName>
    </recommendedName>
</protein>
<feature type="domain" description="DNA polymerase III beta sliding clamp C-terminal" evidence="14">
    <location>
        <begin position="260"/>
        <end position="378"/>
    </location>
</feature>
<keyword evidence="4 10" id="KW-0963">Cytoplasm</keyword>
<evidence type="ECO:0000256" key="6">
    <source>
        <dbReference type="ARBA" id="ARBA00022695"/>
    </source>
</evidence>
<comment type="similarity">
    <text evidence="2 10">Belongs to the beta sliding clamp family.</text>
</comment>
<dbReference type="PANTHER" id="PTHR30478:SF0">
    <property type="entry name" value="BETA SLIDING CLAMP"/>
    <property type="match status" value="1"/>
</dbReference>
<evidence type="ECO:0000313" key="15">
    <source>
        <dbReference type="EMBL" id="WWR11380.1"/>
    </source>
</evidence>
<keyword evidence="6 10" id="KW-0548">Nucleotidyltransferase</keyword>
<sequence>MKKKNIIFYIKISKKIFLNALSIILGVIDKKNSVLSILDNILVDSRENKIILSATNLEIKITTYITCNENILNQIKIPGIITIPGKKLFHILKLLNLNDTPSIIAIKDFVLIKTNNSKFLLNTLPYKDYPISNFKNPTIKVIMRSYDIVDLFQFTYFVIPQNDSRIYLNGLLLDFTKGQITSVSTDGYRMAIKKIFHEKINFNSKFLLPKKGVQEILKLLLNTKNTDLVICGNENYLRFYTKLYNIELKLIKAKFPSYQKIIPTYQDKIILIDRDKFKQALKRVSILTNEKSKAIILHIKPSILILKSTNKEKENAIELLNANIKGKEIKIGVNVDYLLDILNILPKGLIKLSMQSSDSSILIQINNNDNYKYIVMPMKI</sequence>
<dbReference type="Pfam" id="PF02767">
    <property type="entry name" value="DNA_pol3_beta_2"/>
    <property type="match status" value="1"/>
</dbReference>
<evidence type="ECO:0000256" key="7">
    <source>
        <dbReference type="ARBA" id="ARBA00022705"/>
    </source>
</evidence>
<evidence type="ECO:0000256" key="2">
    <source>
        <dbReference type="ARBA" id="ARBA00010752"/>
    </source>
</evidence>
<dbReference type="InterPro" id="IPR022637">
    <property type="entry name" value="DNA_polIII_beta_cen"/>
</dbReference>
<dbReference type="PIRSF" id="PIRSF000804">
    <property type="entry name" value="DNA_pol_III_b"/>
    <property type="match status" value="1"/>
</dbReference>
<feature type="coiled-coil region" evidence="11">
    <location>
        <begin position="303"/>
        <end position="330"/>
    </location>
</feature>
<dbReference type="GO" id="GO:0003887">
    <property type="term" value="F:DNA-directed DNA polymerase activity"/>
    <property type="evidence" value="ECO:0007669"/>
    <property type="project" value="UniProtKB-EC"/>
</dbReference>
<evidence type="ECO:0000259" key="14">
    <source>
        <dbReference type="Pfam" id="PF02768"/>
    </source>
</evidence>
<proteinExistence type="inferred from homology"/>
<dbReference type="EMBL" id="CP135137">
    <property type="protein sequence ID" value="WWR11380.1"/>
    <property type="molecule type" value="Genomic_DNA"/>
</dbReference>
<comment type="subcellular location">
    <subcellularLocation>
        <location evidence="1 10">Cytoplasm</location>
    </subcellularLocation>
</comment>
<keyword evidence="11" id="KW-0175">Coiled coil</keyword>
<evidence type="ECO:0000256" key="8">
    <source>
        <dbReference type="ARBA" id="ARBA00022932"/>
    </source>
</evidence>
<evidence type="ECO:0000313" key="16">
    <source>
        <dbReference type="Proteomes" id="UP001368618"/>
    </source>
</evidence>
<dbReference type="RefSeq" id="WP_338515972.1">
    <property type="nucleotide sequence ID" value="NZ_CP135137.1"/>
</dbReference>
<evidence type="ECO:0000256" key="10">
    <source>
        <dbReference type="PIRNR" id="PIRNR000804"/>
    </source>
</evidence>
<evidence type="ECO:0000259" key="12">
    <source>
        <dbReference type="Pfam" id="PF00712"/>
    </source>
</evidence>
<reference evidence="15" key="1">
    <citation type="submission" date="2023-09" db="EMBL/GenBank/DDBJ databases">
        <title>Genomes of two closely related lineages of the louse Polyplax serrata with different host specificities.</title>
        <authorList>
            <person name="Martinu J."/>
            <person name="Tarabai H."/>
            <person name="Stefka J."/>
            <person name="Hypsa V."/>
        </authorList>
    </citation>
    <scope>NUCLEOTIDE SEQUENCE [LARGE SCALE GENOMIC DNA]</scope>
    <source>
        <strain evidence="15">98ZLc_SE</strain>
    </source>
</reference>
<keyword evidence="7 10" id="KW-0235">DNA replication</keyword>
<dbReference type="Pfam" id="PF02768">
    <property type="entry name" value="DNA_pol3_beta_3"/>
    <property type="match status" value="1"/>
</dbReference>
<dbReference type="InterPro" id="IPR046938">
    <property type="entry name" value="DNA_clamp_sf"/>
</dbReference>
<dbReference type="Gene3D" id="3.70.10.10">
    <property type="match status" value="1"/>
</dbReference>
<accession>A0ABZ2GZU0</accession>
<dbReference type="SMART" id="SM00480">
    <property type="entry name" value="POL3Bc"/>
    <property type="match status" value="1"/>
</dbReference>
<evidence type="ECO:0000256" key="3">
    <source>
        <dbReference type="ARBA" id="ARBA00021035"/>
    </source>
</evidence>
<evidence type="ECO:0000259" key="13">
    <source>
        <dbReference type="Pfam" id="PF02767"/>
    </source>
</evidence>
<evidence type="ECO:0000256" key="11">
    <source>
        <dbReference type="SAM" id="Coils"/>
    </source>
</evidence>
<dbReference type="InterPro" id="IPR022634">
    <property type="entry name" value="DNA_polIII_beta_N"/>
</dbReference>
<dbReference type="InterPro" id="IPR001001">
    <property type="entry name" value="DNA_polIII_beta"/>
</dbReference>
<dbReference type="PANTHER" id="PTHR30478">
    <property type="entry name" value="DNA POLYMERASE III SUBUNIT BETA"/>
    <property type="match status" value="1"/>
</dbReference>
<dbReference type="SUPFAM" id="SSF55979">
    <property type="entry name" value="DNA clamp"/>
    <property type="match status" value="3"/>
</dbReference>
<name>A0ABZ2GZU0_9GAMM</name>
<feature type="domain" description="DNA polymerase III beta sliding clamp central" evidence="13">
    <location>
        <begin position="153"/>
        <end position="256"/>
    </location>
</feature>
<dbReference type="Pfam" id="PF00712">
    <property type="entry name" value="DNA_pol3_beta"/>
    <property type="match status" value="1"/>
</dbReference>
<dbReference type="NCBIfam" id="TIGR00663">
    <property type="entry name" value="dnan"/>
    <property type="match status" value="1"/>
</dbReference>
<comment type="function">
    <text evidence="10">Confers DNA tethering and processivity to DNA polymerases and other proteins. Acts as a clamp, forming a ring around DNA (a reaction catalyzed by the clamp-loading complex) which diffuses in an ATP-independent manner freely and bidirectionally along dsDNA. Initially characterized for its ability to contact the catalytic subunit of DNA polymerase III (Pol III), a complex, multichain enzyme responsible for most of the replicative synthesis in bacteria; Pol III exhibits 3'-5' exonuclease proofreading activity. The beta chain is required for initiation of replication as well as for processivity of DNA replication.</text>
</comment>
<dbReference type="Gene3D" id="3.10.150.10">
    <property type="entry name" value="DNA Polymerase III, subunit A, domain 2"/>
    <property type="match status" value="1"/>
</dbReference>
<evidence type="ECO:0000256" key="9">
    <source>
        <dbReference type="ARBA" id="ARBA00023125"/>
    </source>
</evidence>
<evidence type="ECO:0000256" key="5">
    <source>
        <dbReference type="ARBA" id="ARBA00022679"/>
    </source>
</evidence>
<dbReference type="InterPro" id="IPR022635">
    <property type="entry name" value="DNA_polIII_beta_C"/>
</dbReference>
<keyword evidence="16" id="KW-1185">Reference proteome</keyword>